<dbReference type="RefSeq" id="WP_109892466.1">
    <property type="nucleotide sequence ID" value="NZ_CP029550.1"/>
</dbReference>
<dbReference type="KEGG" id="mets:DK389_20925"/>
<evidence type="ECO:0000313" key="2">
    <source>
        <dbReference type="Proteomes" id="UP000245926"/>
    </source>
</evidence>
<dbReference type="Proteomes" id="UP000245926">
    <property type="component" value="Chromosome"/>
</dbReference>
<evidence type="ECO:0008006" key="3">
    <source>
        <dbReference type="Google" id="ProtNLM"/>
    </source>
</evidence>
<dbReference type="OrthoDB" id="8830878at2"/>
<evidence type="ECO:0000313" key="1">
    <source>
        <dbReference type="EMBL" id="AWN42512.1"/>
    </source>
</evidence>
<protein>
    <recommendedName>
        <fullName evidence="3">Cytochrome c domain-containing protein</fullName>
    </recommendedName>
</protein>
<accession>A0A2U8WB41</accession>
<name>A0A2U8WB41_9HYPH</name>
<dbReference type="EMBL" id="CP029550">
    <property type="protein sequence ID" value="AWN42512.1"/>
    <property type="molecule type" value="Genomic_DNA"/>
</dbReference>
<dbReference type="AlphaFoldDB" id="A0A2U8WB41"/>
<gene>
    <name evidence="1" type="ORF">DK389_20925</name>
</gene>
<keyword evidence="2" id="KW-1185">Reference proteome</keyword>
<sequence>MVPRRSAVVVTWTTALVAAGAAWVGVGPGREATAQPAPACNMPTTDFCNAVVQPPANWHGHVFELSQAYPTAAPNDAQPWAAFNPRTQPDQYIKAVLAHFYEGNLRPDVEMCFEPKLNTVRGWYNAPWQDFGTNGREPIHGLTRERVSRPFELDPHQSRSWNNYAVGFYNAPGAVTIGRVWADRGRPNPAFGSMPNGTVAAKLLFTTAPVSEVPYLQGAPTWNAYVYADANDPAPGPTSPRAVLPVRLLQIDIAVKDPQVADVTGWVFGTFVYGGGPGGQPGAGWTNVAPVGVMWGNDPGYPGSGPLIQTSLNPAVHMPHVGFQGRLNGPVDNAASSCLSCHATAEAPAGTMVPPHGADPAPWFQNLRSGTPFDPGRQALDYSLQVSVGLSNFAAAQALARSPSPAARHNLLMQMIRMDARPPRDGGAIH</sequence>
<proteinExistence type="predicted"/>
<reference evidence="2" key="1">
    <citation type="submission" date="2018-05" db="EMBL/GenBank/DDBJ databases">
        <title>Complete Genome Sequence of Methylobacterium sp. 17SD2-17.</title>
        <authorList>
            <person name="Srinivasan S."/>
        </authorList>
    </citation>
    <scope>NUCLEOTIDE SEQUENCE [LARGE SCALE GENOMIC DNA]</scope>
    <source>
        <strain evidence="2">17SD2-17</strain>
    </source>
</reference>
<organism evidence="1 2">
    <name type="scientific">Methylobacterium durans</name>
    <dbReference type="NCBI Taxonomy" id="2202825"/>
    <lineage>
        <taxon>Bacteria</taxon>
        <taxon>Pseudomonadati</taxon>
        <taxon>Pseudomonadota</taxon>
        <taxon>Alphaproteobacteria</taxon>
        <taxon>Hyphomicrobiales</taxon>
        <taxon>Methylobacteriaceae</taxon>
        <taxon>Methylobacterium</taxon>
    </lineage>
</organism>